<evidence type="ECO:0000313" key="1">
    <source>
        <dbReference type="EMBL" id="KXJ87837.1"/>
    </source>
</evidence>
<gene>
    <name evidence="1" type="ORF">Micbo1qcDRAFT_178487</name>
</gene>
<dbReference type="OrthoDB" id="10512452at2759"/>
<organism evidence="1 2">
    <name type="scientific">Microdochium bolleyi</name>
    <dbReference type="NCBI Taxonomy" id="196109"/>
    <lineage>
        <taxon>Eukaryota</taxon>
        <taxon>Fungi</taxon>
        <taxon>Dikarya</taxon>
        <taxon>Ascomycota</taxon>
        <taxon>Pezizomycotina</taxon>
        <taxon>Sordariomycetes</taxon>
        <taxon>Xylariomycetidae</taxon>
        <taxon>Xylariales</taxon>
        <taxon>Microdochiaceae</taxon>
        <taxon>Microdochium</taxon>
    </lineage>
</organism>
<accession>A0A136ISL1</accession>
<dbReference type="Proteomes" id="UP000070501">
    <property type="component" value="Unassembled WGS sequence"/>
</dbReference>
<proteinExistence type="predicted"/>
<protein>
    <submittedName>
        <fullName evidence="1">Uncharacterized protein</fullName>
    </submittedName>
</protein>
<sequence length="107" mass="11446">MADQVVSDFIEESMQTEDVVDQGWTATGCASADATKYTVLSYLSLARDISSGEHQDTKQELYKMSISGADESGTCEDMLKAVEAVAGLFDGGFASGDYQHLCLSESV</sequence>
<name>A0A136ISL1_9PEZI</name>
<dbReference type="EMBL" id="KQ964260">
    <property type="protein sequence ID" value="KXJ87837.1"/>
    <property type="molecule type" value="Genomic_DNA"/>
</dbReference>
<evidence type="ECO:0000313" key="2">
    <source>
        <dbReference type="Proteomes" id="UP000070501"/>
    </source>
</evidence>
<dbReference type="AlphaFoldDB" id="A0A136ISL1"/>
<reference evidence="2" key="1">
    <citation type="submission" date="2016-02" db="EMBL/GenBank/DDBJ databases">
        <title>Draft genome sequence of Microdochium bolleyi, a fungal endophyte of beachgrass.</title>
        <authorList>
            <consortium name="DOE Joint Genome Institute"/>
            <person name="David A.S."/>
            <person name="May G."/>
            <person name="Haridas S."/>
            <person name="Lim J."/>
            <person name="Wang M."/>
            <person name="Labutti K."/>
            <person name="Lipzen A."/>
            <person name="Barry K."/>
            <person name="Grigoriev I.V."/>
        </authorList>
    </citation>
    <scope>NUCLEOTIDE SEQUENCE [LARGE SCALE GENOMIC DNA]</scope>
    <source>
        <strain evidence="2">J235TASD1</strain>
    </source>
</reference>
<keyword evidence="2" id="KW-1185">Reference proteome</keyword>
<dbReference type="InParanoid" id="A0A136ISL1"/>